<sequence>MTTTLENPVQSPPPPAPRSPSSRALIWTGGIIGGLMLVTGVWSATGQLIAANVDVEATARTETYDAQPVVRLVADGDVTVTTGGSEVVVRRESRSALSTPRYSTGVVGDTLLVQHKCDWWSPGVCSASLVVQVPEGTDVEIEASDGDVSASALQGSVDAHTSDGATTIEDVVGDVAVHSGDGRIEVSAVQGDVDVSSSDGRVAVADVSGRADVHSSDGRQEISGVRGDIDASASDGDVTVYGTGEPVALDISVADGQQTVTGPTDPSASVHVRIHTSDGNASYLGPNG</sequence>
<keyword evidence="4" id="KW-1185">Reference proteome</keyword>
<feature type="domain" description="DUF4097" evidence="2">
    <location>
        <begin position="124"/>
        <end position="281"/>
    </location>
</feature>
<protein>
    <recommendedName>
        <fullName evidence="2">DUF4097 domain-containing protein</fullName>
    </recommendedName>
</protein>
<feature type="region of interest" description="Disordered" evidence="1">
    <location>
        <begin position="1"/>
        <end position="21"/>
    </location>
</feature>
<dbReference type="EMBL" id="BONK01000006">
    <property type="protein sequence ID" value="GIG21375.1"/>
    <property type="molecule type" value="Genomic_DNA"/>
</dbReference>
<evidence type="ECO:0000256" key="1">
    <source>
        <dbReference type="SAM" id="MobiDB-lite"/>
    </source>
</evidence>
<accession>A0A919P346</accession>
<dbReference type="AlphaFoldDB" id="A0A919P346"/>
<proteinExistence type="predicted"/>
<evidence type="ECO:0000313" key="4">
    <source>
        <dbReference type="Proteomes" id="UP000632740"/>
    </source>
</evidence>
<evidence type="ECO:0000313" key="3">
    <source>
        <dbReference type="EMBL" id="GIG21375.1"/>
    </source>
</evidence>
<dbReference type="PANTHER" id="PTHR34094">
    <property type="match status" value="1"/>
</dbReference>
<organism evidence="3 4">
    <name type="scientific">Cellulomonas chitinilytica</name>
    <dbReference type="NCBI Taxonomy" id="398759"/>
    <lineage>
        <taxon>Bacteria</taxon>
        <taxon>Bacillati</taxon>
        <taxon>Actinomycetota</taxon>
        <taxon>Actinomycetes</taxon>
        <taxon>Micrococcales</taxon>
        <taxon>Cellulomonadaceae</taxon>
        <taxon>Cellulomonas</taxon>
    </lineage>
</organism>
<dbReference type="PANTHER" id="PTHR34094:SF1">
    <property type="entry name" value="PROTEIN FAM185A"/>
    <property type="match status" value="1"/>
</dbReference>
<evidence type="ECO:0000259" key="2">
    <source>
        <dbReference type="Pfam" id="PF13349"/>
    </source>
</evidence>
<comment type="caution">
    <text evidence="3">The sequence shown here is derived from an EMBL/GenBank/DDBJ whole genome shotgun (WGS) entry which is preliminary data.</text>
</comment>
<gene>
    <name evidence="3" type="ORF">Cch01nite_20990</name>
</gene>
<dbReference type="RefSeq" id="WP_203752962.1">
    <property type="nucleotide sequence ID" value="NZ_BONK01000006.1"/>
</dbReference>
<dbReference type="Pfam" id="PF13349">
    <property type="entry name" value="DUF4097"/>
    <property type="match status" value="1"/>
</dbReference>
<name>A0A919P346_9CELL</name>
<dbReference type="Proteomes" id="UP000632740">
    <property type="component" value="Unassembled WGS sequence"/>
</dbReference>
<dbReference type="Gene3D" id="2.60.450.20">
    <property type="match status" value="1"/>
</dbReference>
<reference evidence="3" key="1">
    <citation type="submission" date="2021-01" db="EMBL/GenBank/DDBJ databases">
        <title>Whole genome shotgun sequence of Cellulomonas chitinilytica NBRC 110799.</title>
        <authorList>
            <person name="Komaki H."/>
            <person name="Tamura T."/>
        </authorList>
    </citation>
    <scope>NUCLEOTIDE SEQUENCE</scope>
    <source>
        <strain evidence="3">NBRC 110799</strain>
    </source>
</reference>
<dbReference type="InterPro" id="IPR025164">
    <property type="entry name" value="Toastrack_DUF4097"/>
</dbReference>
<dbReference type="InterPro" id="IPR047002">
    <property type="entry name" value="Tcp10_C_sf"/>
</dbReference>